<dbReference type="Gene3D" id="3.40.50.300">
    <property type="entry name" value="P-loop containing nucleotide triphosphate hydrolases"/>
    <property type="match status" value="1"/>
</dbReference>
<protein>
    <recommendedName>
        <fullName evidence="3">shikimate kinase</fullName>
        <ecNumber evidence="3">2.7.1.71</ecNumber>
    </recommendedName>
</protein>
<dbReference type="UniPathway" id="UPA00053">
    <property type="reaction ID" value="UER00088"/>
</dbReference>
<dbReference type="PANTHER" id="PTHR21087:SF16">
    <property type="entry name" value="SHIKIMATE KINASE 1, CHLOROPLASTIC"/>
    <property type="match status" value="1"/>
</dbReference>
<keyword evidence="7 11" id="KW-0418">Kinase</keyword>
<proteinExistence type="inferred from homology"/>
<dbReference type="GO" id="GO:0009423">
    <property type="term" value="P:chorismate biosynthetic process"/>
    <property type="evidence" value="ECO:0007669"/>
    <property type="project" value="UniProtKB-UniPathway"/>
</dbReference>
<dbReference type="SUPFAM" id="SSF52540">
    <property type="entry name" value="P-loop containing nucleoside triphosphate hydrolases"/>
    <property type="match status" value="1"/>
</dbReference>
<dbReference type="InterPro" id="IPR023000">
    <property type="entry name" value="Shikimate_kinase_CS"/>
</dbReference>
<dbReference type="PANTHER" id="PTHR21087">
    <property type="entry name" value="SHIKIMATE KINASE"/>
    <property type="match status" value="1"/>
</dbReference>
<dbReference type="GO" id="GO:0005829">
    <property type="term" value="C:cytosol"/>
    <property type="evidence" value="ECO:0007669"/>
    <property type="project" value="TreeGrafter"/>
</dbReference>
<comment type="similarity">
    <text evidence="2">Belongs to the shikimate kinase family.</text>
</comment>
<evidence type="ECO:0000256" key="9">
    <source>
        <dbReference type="ARBA" id="ARBA00023141"/>
    </source>
</evidence>
<dbReference type="Pfam" id="PF01202">
    <property type="entry name" value="SKI"/>
    <property type="match status" value="1"/>
</dbReference>
<dbReference type="AlphaFoldDB" id="A0A3B0S1A7"/>
<dbReference type="CDD" id="cd00464">
    <property type="entry name" value="SK"/>
    <property type="match status" value="1"/>
</dbReference>
<dbReference type="EC" id="2.7.1.71" evidence="3"/>
<gene>
    <name evidence="11" type="ORF">MNBD_ALPHA05-1081</name>
</gene>
<dbReference type="PRINTS" id="PR01100">
    <property type="entry name" value="SHIKIMTKNASE"/>
</dbReference>
<dbReference type="GO" id="GO:0005524">
    <property type="term" value="F:ATP binding"/>
    <property type="evidence" value="ECO:0007669"/>
    <property type="project" value="UniProtKB-KW"/>
</dbReference>
<name>A0A3B0S1A7_9ZZZZ</name>
<evidence type="ECO:0000256" key="1">
    <source>
        <dbReference type="ARBA" id="ARBA00004842"/>
    </source>
</evidence>
<evidence type="ECO:0000256" key="6">
    <source>
        <dbReference type="ARBA" id="ARBA00022741"/>
    </source>
</evidence>
<evidence type="ECO:0000256" key="4">
    <source>
        <dbReference type="ARBA" id="ARBA00022605"/>
    </source>
</evidence>
<keyword evidence="6" id="KW-0547">Nucleotide-binding</keyword>
<evidence type="ECO:0000256" key="2">
    <source>
        <dbReference type="ARBA" id="ARBA00006997"/>
    </source>
</evidence>
<dbReference type="EMBL" id="UOEH01000216">
    <property type="protein sequence ID" value="VAV97001.1"/>
    <property type="molecule type" value="Genomic_DNA"/>
</dbReference>
<reference evidence="11" key="1">
    <citation type="submission" date="2018-06" db="EMBL/GenBank/DDBJ databases">
        <authorList>
            <person name="Zhirakovskaya E."/>
        </authorList>
    </citation>
    <scope>NUCLEOTIDE SEQUENCE</scope>
</reference>
<evidence type="ECO:0000256" key="8">
    <source>
        <dbReference type="ARBA" id="ARBA00022840"/>
    </source>
</evidence>
<dbReference type="GO" id="GO:0008652">
    <property type="term" value="P:amino acid biosynthetic process"/>
    <property type="evidence" value="ECO:0007669"/>
    <property type="project" value="UniProtKB-KW"/>
</dbReference>
<keyword evidence="8" id="KW-0067">ATP-binding</keyword>
<evidence type="ECO:0000313" key="11">
    <source>
        <dbReference type="EMBL" id="VAV97001.1"/>
    </source>
</evidence>
<evidence type="ECO:0000256" key="5">
    <source>
        <dbReference type="ARBA" id="ARBA00022679"/>
    </source>
</evidence>
<dbReference type="HAMAP" id="MF_00109">
    <property type="entry name" value="Shikimate_kinase"/>
    <property type="match status" value="1"/>
</dbReference>
<dbReference type="InterPro" id="IPR027417">
    <property type="entry name" value="P-loop_NTPase"/>
</dbReference>
<comment type="catalytic activity">
    <reaction evidence="10">
        <text>shikimate + ATP = 3-phosphoshikimate + ADP + H(+)</text>
        <dbReference type="Rhea" id="RHEA:13121"/>
        <dbReference type="ChEBI" id="CHEBI:15378"/>
        <dbReference type="ChEBI" id="CHEBI:30616"/>
        <dbReference type="ChEBI" id="CHEBI:36208"/>
        <dbReference type="ChEBI" id="CHEBI:145989"/>
        <dbReference type="ChEBI" id="CHEBI:456216"/>
        <dbReference type="EC" id="2.7.1.71"/>
    </reaction>
</comment>
<evidence type="ECO:0000256" key="10">
    <source>
        <dbReference type="ARBA" id="ARBA00048567"/>
    </source>
</evidence>
<dbReference type="GO" id="GO:0009073">
    <property type="term" value="P:aromatic amino acid family biosynthetic process"/>
    <property type="evidence" value="ECO:0007669"/>
    <property type="project" value="UniProtKB-KW"/>
</dbReference>
<evidence type="ECO:0000256" key="3">
    <source>
        <dbReference type="ARBA" id="ARBA00012154"/>
    </source>
</evidence>
<keyword evidence="5 11" id="KW-0808">Transferase</keyword>
<dbReference type="GO" id="GO:0004765">
    <property type="term" value="F:shikimate kinase activity"/>
    <property type="evidence" value="ECO:0007669"/>
    <property type="project" value="UniProtKB-EC"/>
</dbReference>
<dbReference type="PROSITE" id="PS01128">
    <property type="entry name" value="SHIKIMATE_KINASE"/>
    <property type="match status" value="1"/>
</dbReference>
<dbReference type="InterPro" id="IPR031322">
    <property type="entry name" value="Shikimate/glucono_kinase"/>
</dbReference>
<keyword evidence="4" id="KW-0028">Amino-acid biosynthesis</keyword>
<comment type="pathway">
    <text evidence="1">Metabolic intermediate biosynthesis; chorismate biosynthesis; chorismate from D-erythrose 4-phosphate and phosphoenolpyruvate: step 5/7.</text>
</comment>
<dbReference type="InterPro" id="IPR000623">
    <property type="entry name" value="Shikimate_kinase/TSH1"/>
</dbReference>
<accession>A0A3B0S1A7</accession>
<organism evidence="11">
    <name type="scientific">hydrothermal vent metagenome</name>
    <dbReference type="NCBI Taxonomy" id="652676"/>
    <lineage>
        <taxon>unclassified sequences</taxon>
        <taxon>metagenomes</taxon>
        <taxon>ecological metagenomes</taxon>
    </lineage>
</organism>
<sequence length="192" mass="20690">MEHSRKHPDFQCDKTIVLVGMMGAGKTTVGRRLAPRIGLPFFDADSEIEQAAGMSVSELFQRHGEESFRDGEARVIARLLDGPAHVLATGGGALTHPETRQLIADKSLAIWLKADTDVLARRATRRGTRPLLATGDPEETLARLMESREAYYGAADIHIESQPGPHALTVNLIVDTLAAYLGVAPPAAKDSS</sequence>
<evidence type="ECO:0000256" key="7">
    <source>
        <dbReference type="ARBA" id="ARBA00022777"/>
    </source>
</evidence>
<keyword evidence="9" id="KW-0057">Aromatic amino acid biosynthesis</keyword>
<dbReference type="NCBIfam" id="NF010552">
    <property type="entry name" value="PRK13946.1"/>
    <property type="match status" value="1"/>
</dbReference>